<evidence type="ECO:0000259" key="2">
    <source>
        <dbReference type="Pfam" id="PF03981"/>
    </source>
</evidence>
<gene>
    <name evidence="3" type="primary">X975_25399</name>
    <name evidence="3" type="ORF">NPIL_603601</name>
</gene>
<dbReference type="InterPro" id="IPR021150">
    <property type="entry name" value="Ubiq_cyt_c_chap"/>
</dbReference>
<sequence>IFQENWKMLHVHSSLLFRSRFLYPKIQFLKFKGGHEASITSKLFLKEPQSSYRNKLECVKYLSTSKVKNSGISEFLKTRISNALSSSLKIKVGGLVTYEKCADSIDYNEFFNYFKLPDTFQSWFLTLQLHVWICATVTVSESNGRIFRNRLIDSMWNDVELRLTHLKEIRSSARKKYLSEMVEQFQAALISYDEGLHSHDTVLAGAVWRTMFGFRPVDPHLLEALVLYIRKQIDHLDTLNTQDIMYRGSVEFLSLQNILNHVVSENTS</sequence>
<accession>A0A8X6PRK7</accession>
<dbReference type="PANTHER" id="PTHR12184">
    <property type="entry name" value="UBIQUINOL-CYTOCHROME C REDUCTASE COMPLEX ASSEMBLY FACTOR 1 FAMILY MEMBER"/>
    <property type="match status" value="1"/>
</dbReference>
<dbReference type="PANTHER" id="PTHR12184:SF1">
    <property type="entry name" value="UBIQUINOL-CYTOCHROME-C REDUCTASE COMPLEX ASSEMBLY FACTOR 1"/>
    <property type="match status" value="1"/>
</dbReference>
<feature type="non-terminal residue" evidence="3">
    <location>
        <position position="1"/>
    </location>
</feature>
<dbReference type="InterPro" id="IPR007129">
    <property type="entry name" value="Ubiqinol_cyt_c_chaperone_CPB3"/>
</dbReference>
<evidence type="ECO:0000313" key="4">
    <source>
        <dbReference type="Proteomes" id="UP000887013"/>
    </source>
</evidence>
<comment type="caution">
    <text evidence="3">The sequence shown here is derived from an EMBL/GenBank/DDBJ whole genome shotgun (WGS) entry which is preliminary data.</text>
</comment>
<dbReference type="Pfam" id="PF03981">
    <property type="entry name" value="Ubiq_cyt_C_chap"/>
    <property type="match status" value="1"/>
</dbReference>
<dbReference type="OrthoDB" id="4007at2759"/>
<dbReference type="EMBL" id="BMAW01072905">
    <property type="protein sequence ID" value="GFT85331.1"/>
    <property type="molecule type" value="Genomic_DNA"/>
</dbReference>
<dbReference type="Proteomes" id="UP000887013">
    <property type="component" value="Unassembled WGS sequence"/>
</dbReference>
<dbReference type="GO" id="GO:0005739">
    <property type="term" value="C:mitochondrion"/>
    <property type="evidence" value="ECO:0007669"/>
    <property type="project" value="TreeGrafter"/>
</dbReference>
<protein>
    <submittedName>
        <fullName evidence="3">Ubiquinol-cytochrome c reductase complex chaperone CBP3-like protein</fullName>
    </submittedName>
</protein>
<reference evidence="3" key="1">
    <citation type="submission" date="2020-08" db="EMBL/GenBank/DDBJ databases">
        <title>Multicomponent nature underlies the extraordinary mechanical properties of spider dragline silk.</title>
        <authorList>
            <person name="Kono N."/>
            <person name="Nakamura H."/>
            <person name="Mori M."/>
            <person name="Yoshida Y."/>
            <person name="Ohtoshi R."/>
            <person name="Malay A.D."/>
            <person name="Moran D.A.P."/>
            <person name="Tomita M."/>
            <person name="Numata K."/>
            <person name="Arakawa K."/>
        </authorList>
    </citation>
    <scope>NUCLEOTIDE SEQUENCE</scope>
</reference>
<feature type="domain" description="Ubiquinol-cytochrome c chaperone" evidence="2">
    <location>
        <begin position="113"/>
        <end position="245"/>
    </location>
</feature>
<organism evidence="3 4">
    <name type="scientific">Nephila pilipes</name>
    <name type="common">Giant wood spider</name>
    <name type="synonym">Nephila maculata</name>
    <dbReference type="NCBI Taxonomy" id="299642"/>
    <lineage>
        <taxon>Eukaryota</taxon>
        <taxon>Metazoa</taxon>
        <taxon>Ecdysozoa</taxon>
        <taxon>Arthropoda</taxon>
        <taxon>Chelicerata</taxon>
        <taxon>Arachnida</taxon>
        <taxon>Araneae</taxon>
        <taxon>Araneomorphae</taxon>
        <taxon>Entelegynae</taxon>
        <taxon>Araneoidea</taxon>
        <taxon>Nephilidae</taxon>
        <taxon>Nephila</taxon>
    </lineage>
</organism>
<name>A0A8X6PRK7_NEPPI</name>
<keyword evidence="4" id="KW-1185">Reference proteome</keyword>
<dbReference type="AlphaFoldDB" id="A0A8X6PRK7"/>
<evidence type="ECO:0000313" key="3">
    <source>
        <dbReference type="EMBL" id="GFT85331.1"/>
    </source>
</evidence>
<comment type="similarity">
    <text evidence="1">Belongs to the CBP3 family.</text>
</comment>
<proteinExistence type="inferred from homology"/>
<dbReference type="GO" id="GO:0034551">
    <property type="term" value="P:mitochondrial respiratory chain complex III assembly"/>
    <property type="evidence" value="ECO:0007669"/>
    <property type="project" value="TreeGrafter"/>
</dbReference>
<evidence type="ECO:0000256" key="1">
    <source>
        <dbReference type="ARBA" id="ARBA00006407"/>
    </source>
</evidence>